<evidence type="ECO:0000313" key="8">
    <source>
        <dbReference type="Proteomes" id="UP001234178"/>
    </source>
</evidence>
<accession>A0ABR0ABB2</accession>
<feature type="transmembrane region" description="Helical" evidence="5">
    <location>
        <begin position="206"/>
        <end position="223"/>
    </location>
</feature>
<keyword evidence="2 5" id="KW-0812">Transmembrane</keyword>
<evidence type="ECO:0000256" key="3">
    <source>
        <dbReference type="ARBA" id="ARBA00022989"/>
    </source>
</evidence>
<keyword evidence="8" id="KW-1185">Reference proteome</keyword>
<dbReference type="InterPro" id="IPR013783">
    <property type="entry name" value="Ig-like_fold"/>
</dbReference>
<evidence type="ECO:0000256" key="5">
    <source>
        <dbReference type="SAM" id="Phobius"/>
    </source>
</evidence>
<comment type="subcellular location">
    <subcellularLocation>
        <location evidence="1">Membrane</location>
        <topology evidence="1">Multi-pass membrane protein</topology>
    </subcellularLocation>
</comment>
<reference evidence="7 8" key="1">
    <citation type="journal article" date="2023" name="Nucleic Acids Res.">
        <title>The hologenome of Daphnia magna reveals possible DNA methylation and microbiome-mediated evolution of the host genome.</title>
        <authorList>
            <person name="Chaturvedi A."/>
            <person name="Li X."/>
            <person name="Dhandapani V."/>
            <person name="Marshall H."/>
            <person name="Kissane S."/>
            <person name="Cuenca-Cambronero M."/>
            <person name="Asole G."/>
            <person name="Calvet F."/>
            <person name="Ruiz-Romero M."/>
            <person name="Marangio P."/>
            <person name="Guigo R."/>
            <person name="Rago D."/>
            <person name="Mirbahai L."/>
            <person name="Eastwood N."/>
            <person name="Colbourne J.K."/>
            <person name="Zhou J."/>
            <person name="Mallon E."/>
            <person name="Orsini L."/>
        </authorList>
    </citation>
    <scope>NUCLEOTIDE SEQUENCE [LARGE SCALE GENOMIC DNA]</scope>
    <source>
        <strain evidence="7">LRV0_1</strain>
    </source>
</reference>
<gene>
    <name evidence="7" type="ORF">OUZ56_007888</name>
</gene>
<evidence type="ECO:0000256" key="2">
    <source>
        <dbReference type="ARBA" id="ARBA00022692"/>
    </source>
</evidence>
<dbReference type="PANTHER" id="PTHR34441">
    <property type="entry name" value="MOTILE SPERM DOMAIN-CONTAINING PROTEIN 1"/>
    <property type="match status" value="1"/>
</dbReference>
<proteinExistence type="predicted"/>
<comment type="caution">
    <text evidence="7">The sequence shown here is derived from an EMBL/GenBank/DDBJ whole genome shotgun (WGS) entry which is preliminary data.</text>
</comment>
<evidence type="ECO:0000256" key="1">
    <source>
        <dbReference type="ARBA" id="ARBA00004141"/>
    </source>
</evidence>
<dbReference type="InterPro" id="IPR000535">
    <property type="entry name" value="MSP_dom"/>
</dbReference>
<dbReference type="SUPFAM" id="SSF49354">
    <property type="entry name" value="PapD-like"/>
    <property type="match status" value="1"/>
</dbReference>
<keyword evidence="3 5" id="KW-1133">Transmembrane helix</keyword>
<protein>
    <recommendedName>
        <fullName evidence="6">MSP domain-containing protein</fullName>
    </recommendedName>
</protein>
<feature type="domain" description="MSP" evidence="6">
    <location>
        <begin position="9"/>
        <end position="91"/>
    </location>
</feature>
<dbReference type="EMBL" id="JAOYFB010000037">
    <property type="protein sequence ID" value="KAK4022421.1"/>
    <property type="molecule type" value="Genomic_DNA"/>
</dbReference>
<evidence type="ECO:0000313" key="7">
    <source>
        <dbReference type="EMBL" id="KAK4022421.1"/>
    </source>
</evidence>
<dbReference type="Proteomes" id="UP001234178">
    <property type="component" value="Unassembled WGS sequence"/>
</dbReference>
<sequence>MTELKRLPVFVFPSSLNFFAEESSSHKQMVTVYNPYDFVVSFKVLCNAPHKYRIVDPEGSIKPHCCVDIVIRHISILPTCYHVTDKFRIQMNDHISRQLLGKKDLSVTLLPGKSSGISESTATSQDTYKQFSTELTATSSGDSSAPIMQIQASSENLAKLGYQTAGPNYIAIVVAIICIIALMLPSDESESSPSSSLWSLFHLSSQQKLVFAYSLGLVTMVIFRV</sequence>
<keyword evidence="4 5" id="KW-0472">Membrane</keyword>
<organism evidence="7 8">
    <name type="scientific">Daphnia magna</name>
    <dbReference type="NCBI Taxonomy" id="35525"/>
    <lineage>
        <taxon>Eukaryota</taxon>
        <taxon>Metazoa</taxon>
        <taxon>Ecdysozoa</taxon>
        <taxon>Arthropoda</taxon>
        <taxon>Crustacea</taxon>
        <taxon>Branchiopoda</taxon>
        <taxon>Diplostraca</taxon>
        <taxon>Cladocera</taxon>
        <taxon>Anomopoda</taxon>
        <taxon>Daphniidae</taxon>
        <taxon>Daphnia</taxon>
    </lineage>
</organism>
<dbReference type="InterPro" id="IPR008962">
    <property type="entry name" value="PapD-like_sf"/>
</dbReference>
<dbReference type="PANTHER" id="PTHR34441:SF1">
    <property type="entry name" value="MOTILE SPERM DOMAIN-CONTAINING 1"/>
    <property type="match status" value="1"/>
</dbReference>
<dbReference type="Pfam" id="PF00635">
    <property type="entry name" value="Motile_Sperm"/>
    <property type="match status" value="1"/>
</dbReference>
<dbReference type="InterPro" id="IPR039283">
    <property type="entry name" value="MOSPD1/3"/>
</dbReference>
<name>A0ABR0ABB2_9CRUS</name>
<dbReference type="Gene3D" id="2.60.40.10">
    <property type="entry name" value="Immunoglobulins"/>
    <property type="match status" value="1"/>
</dbReference>
<evidence type="ECO:0000259" key="6">
    <source>
        <dbReference type="Pfam" id="PF00635"/>
    </source>
</evidence>
<feature type="transmembrane region" description="Helical" evidence="5">
    <location>
        <begin position="169"/>
        <end position="186"/>
    </location>
</feature>
<evidence type="ECO:0000256" key="4">
    <source>
        <dbReference type="ARBA" id="ARBA00023136"/>
    </source>
</evidence>